<dbReference type="SMART" id="SM00202">
    <property type="entry name" value="SR"/>
    <property type="match status" value="1"/>
</dbReference>
<dbReference type="InterPro" id="IPR036772">
    <property type="entry name" value="SRCR-like_dom_sf"/>
</dbReference>
<feature type="domain" description="ZP" evidence="11">
    <location>
        <begin position="453"/>
        <end position="706"/>
    </location>
</feature>
<dbReference type="InterPro" id="IPR035976">
    <property type="entry name" value="Sushi/SCR/CCP_sf"/>
</dbReference>
<keyword evidence="7" id="KW-0812">Transmembrane</keyword>
<dbReference type="SMART" id="SM00032">
    <property type="entry name" value="CCP"/>
    <property type="match status" value="4"/>
</dbReference>
<dbReference type="Pfam" id="PF23344">
    <property type="entry name" value="ZP-N"/>
    <property type="match status" value="1"/>
</dbReference>
<keyword evidence="7" id="KW-1133">Transmembrane helix</keyword>
<dbReference type="GO" id="GO:0016020">
    <property type="term" value="C:membrane"/>
    <property type="evidence" value="ECO:0007669"/>
    <property type="project" value="InterPro"/>
</dbReference>
<evidence type="ECO:0000313" key="13">
    <source>
        <dbReference type="Proteomes" id="UP001152320"/>
    </source>
</evidence>
<dbReference type="PANTHER" id="PTHR14002:SF59">
    <property type="entry name" value="CUB AND ZONA PELLUCIDA-LIKE DOMAIN-CONTAINING PROTEIN 1-RELATED"/>
    <property type="match status" value="1"/>
</dbReference>
<comment type="caution">
    <text evidence="12">The sequence shown here is derived from an EMBL/GenBank/DDBJ whole genome shotgun (WGS) entry which is preliminary data.</text>
</comment>
<dbReference type="CDD" id="cd00033">
    <property type="entry name" value="CCP"/>
    <property type="match status" value="3"/>
</dbReference>
<evidence type="ECO:0000256" key="5">
    <source>
        <dbReference type="PROSITE-ProRule" id="PRU00196"/>
    </source>
</evidence>
<evidence type="ECO:0000259" key="11">
    <source>
        <dbReference type="PROSITE" id="PS51034"/>
    </source>
</evidence>
<dbReference type="OrthoDB" id="536948at2759"/>
<dbReference type="PROSITE" id="PS50287">
    <property type="entry name" value="SRCR_2"/>
    <property type="match status" value="1"/>
</dbReference>
<dbReference type="Gene3D" id="2.10.70.10">
    <property type="entry name" value="Complement Module, domain 1"/>
    <property type="match status" value="3"/>
</dbReference>
<keyword evidence="3 5" id="KW-1015">Disulfide bond</keyword>
<feature type="domain" description="Sushi" evidence="10">
    <location>
        <begin position="152"/>
        <end position="210"/>
    </location>
</feature>
<evidence type="ECO:0000259" key="10">
    <source>
        <dbReference type="PROSITE" id="PS50923"/>
    </source>
</evidence>
<dbReference type="FunFam" id="3.10.250.10:FF:000006">
    <property type="entry name" value="neurotrypsin isoform X2"/>
    <property type="match status" value="1"/>
</dbReference>
<accession>A0A9Q1BMF4</accession>
<protein>
    <submittedName>
        <fullName evidence="12">Deleted in malignant brain tumors 1 protein</fullName>
    </submittedName>
</protein>
<feature type="domain" description="Sushi" evidence="10">
    <location>
        <begin position="269"/>
        <end position="327"/>
    </location>
</feature>
<evidence type="ECO:0000256" key="2">
    <source>
        <dbReference type="ARBA" id="ARBA00022737"/>
    </source>
</evidence>
<organism evidence="12 13">
    <name type="scientific">Holothuria leucospilota</name>
    <name type="common">Black long sea cucumber</name>
    <name type="synonym">Mertensiothuria leucospilota</name>
    <dbReference type="NCBI Taxonomy" id="206669"/>
    <lineage>
        <taxon>Eukaryota</taxon>
        <taxon>Metazoa</taxon>
        <taxon>Echinodermata</taxon>
        <taxon>Eleutherozoa</taxon>
        <taxon>Echinozoa</taxon>
        <taxon>Holothuroidea</taxon>
        <taxon>Aspidochirotacea</taxon>
        <taxon>Aspidochirotida</taxon>
        <taxon>Holothuriidae</taxon>
        <taxon>Holothuria</taxon>
    </lineage>
</organism>
<dbReference type="SUPFAM" id="SSF56487">
    <property type="entry name" value="SRCR-like"/>
    <property type="match status" value="1"/>
</dbReference>
<evidence type="ECO:0000313" key="12">
    <source>
        <dbReference type="EMBL" id="KAJ8029321.1"/>
    </source>
</evidence>
<keyword evidence="6" id="KW-0768">Sushi</keyword>
<feature type="disulfide bond" evidence="5">
    <location>
        <begin position="369"/>
        <end position="433"/>
    </location>
</feature>
<evidence type="ECO:0000256" key="1">
    <source>
        <dbReference type="ARBA" id="ARBA00022729"/>
    </source>
</evidence>
<dbReference type="SUPFAM" id="SSF57535">
    <property type="entry name" value="Complement control module/SCR domain"/>
    <property type="match status" value="3"/>
</dbReference>
<evidence type="ECO:0000256" key="3">
    <source>
        <dbReference type="ARBA" id="ARBA00023157"/>
    </source>
</evidence>
<dbReference type="InterPro" id="IPR055355">
    <property type="entry name" value="ZP-C"/>
</dbReference>
<dbReference type="PROSITE" id="PS00420">
    <property type="entry name" value="SRCR_1"/>
    <property type="match status" value="1"/>
</dbReference>
<evidence type="ECO:0000256" key="4">
    <source>
        <dbReference type="ARBA" id="ARBA00023180"/>
    </source>
</evidence>
<dbReference type="Gene3D" id="2.60.40.3210">
    <property type="entry name" value="Zona pellucida, ZP-N domain"/>
    <property type="match status" value="1"/>
</dbReference>
<dbReference type="Proteomes" id="UP001152320">
    <property type="component" value="Chromosome 14"/>
</dbReference>
<feature type="chain" id="PRO_5040456875" evidence="8">
    <location>
        <begin position="23"/>
        <end position="799"/>
    </location>
</feature>
<keyword evidence="13" id="KW-1185">Reference proteome</keyword>
<dbReference type="AlphaFoldDB" id="A0A9Q1BMF4"/>
<dbReference type="Pfam" id="PF00100">
    <property type="entry name" value="Zona_pellucida"/>
    <property type="match status" value="1"/>
</dbReference>
<dbReference type="PANTHER" id="PTHR14002">
    <property type="entry name" value="ENDOGLIN/TGF-BETA RECEPTOR TYPE III"/>
    <property type="match status" value="1"/>
</dbReference>
<feature type="transmembrane region" description="Helical" evidence="7">
    <location>
        <begin position="752"/>
        <end position="775"/>
    </location>
</feature>
<proteinExistence type="predicted"/>
<keyword evidence="2" id="KW-0677">Repeat</keyword>
<feature type="disulfide bond" evidence="5">
    <location>
        <begin position="413"/>
        <end position="423"/>
    </location>
</feature>
<evidence type="ECO:0000259" key="9">
    <source>
        <dbReference type="PROSITE" id="PS50287"/>
    </source>
</evidence>
<dbReference type="PROSITE" id="PS51034">
    <property type="entry name" value="ZP_2"/>
    <property type="match status" value="1"/>
</dbReference>
<dbReference type="InterPro" id="IPR055356">
    <property type="entry name" value="ZP-N"/>
</dbReference>
<dbReference type="PRINTS" id="PR00258">
    <property type="entry name" value="SPERACTRCPTR"/>
</dbReference>
<feature type="disulfide bond" evidence="6">
    <location>
        <begin position="93"/>
        <end position="136"/>
    </location>
</feature>
<evidence type="ECO:0000256" key="7">
    <source>
        <dbReference type="SAM" id="Phobius"/>
    </source>
</evidence>
<keyword evidence="7" id="KW-0472">Membrane</keyword>
<dbReference type="EMBL" id="JAIZAY010000014">
    <property type="protein sequence ID" value="KAJ8029321.1"/>
    <property type="molecule type" value="Genomic_DNA"/>
</dbReference>
<dbReference type="Pfam" id="PF00530">
    <property type="entry name" value="SRCR"/>
    <property type="match status" value="1"/>
</dbReference>
<feature type="signal peptide" evidence="8">
    <location>
        <begin position="1"/>
        <end position="22"/>
    </location>
</feature>
<dbReference type="SMART" id="SM00241">
    <property type="entry name" value="ZP"/>
    <property type="match status" value="1"/>
</dbReference>
<gene>
    <name evidence="12" type="ORF">HOLleu_28687</name>
</gene>
<dbReference type="PROSITE" id="PS50923">
    <property type="entry name" value="SUSHI"/>
    <property type="match status" value="3"/>
</dbReference>
<comment type="caution">
    <text evidence="6">Lacks conserved residue(s) required for the propagation of feature annotation.</text>
</comment>
<dbReference type="Gene3D" id="3.10.250.10">
    <property type="entry name" value="SRCR-like domain"/>
    <property type="match status" value="1"/>
</dbReference>
<feature type="domain" description="SRCR" evidence="9">
    <location>
        <begin position="344"/>
        <end position="444"/>
    </location>
</feature>
<dbReference type="InterPro" id="IPR001507">
    <property type="entry name" value="ZP_dom"/>
</dbReference>
<keyword evidence="1 8" id="KW-0732">Signal</keyword>
<dbReference type="Pfam" id="PF00084">
    <property type="entry name" value="Sushi"/>
    <property type="match status" value="3"/>
</dbReference>
<dbReference type="Gene3D" id="2.60.40.4100">
    <property type="entry name" value="Zona pellucida, ZP-C domain"/>
    <property type="match status" value="1"/>
</dbReference>
<keyword evidence="4" id="KW-0325">Glycoprotein</keyword>
<dbReference type="InterPro" id="IPR001190">
    <property type="entry name" value="SRCR"/>
</dbReference>
<name>A0A9Q1BMF4_HOLLE</name>
<evidence type="ECO:0000256" key="8">
    <source>
        <dbReference type="SAM" id="SignalP"/>
    </source>
</evidence>
<dbReference type="InterPro" id="IPR042235">
    <property type="entry name" value="ZP-C_dom"/>
</dbReference>
<reference evidence="12" key="1">
    <citation type="submission" date="2021-10" db="EMBL/GenBank/DDBJ databases">
        <title>Tropical sea cucumber genome reveals ecological adaptation and Cuvierian tubules defense mechanism.</title>
        <authorList>
            <person name="Chen T."/>
        </authorList>
    </citation>
    <scope>NUCLEOTIDE SEQUENCE</scope>
    <source>
        <strain evidence="12">Nanhai2018</strain>
        <tissue evidence="12">Muscle</tissue>
    </source>
</reference>
<sequence length="799" mass="86756">MSYFGPLFTVLVLSVVIDQSNCQTCSAAQCPKSVFNPNLVLNPDKMCYDIGDGVTFACPGNLGGPPSNTCNGNGGPFQGWAIPPGTTCEVFNCTKPTTTDTALNFNPDKSVYDARETLIYSCDQGHSLTGVSQTVCDAQDTWNPATIPLCRISCDAPNIGNGGLTTVGPFTEGSTATVECDDGYGLASGSSSTITCQSDGTWDEVPQCYQNCNVTGVDSSDSATPTTISHGGTKTINCLSGYSYNQQTSLTLVCNNGNLDNTVPAQCYEDCDALSAPSNGGVSGGNLHGQTTTFTCNQGYVLNETASYTCNDGTWGIFGADVPTCYIPEMYTTTLSPETPRDSIRLVGGTSSFEGRVEVLHNGVWGTVCDDYWDVNDARVVCRQLGFTDAETALQNAFFGQGSGIIWLDDLHCSGSEPSLFQCSHSGYGLHNCGHNEDASVRCTDPAENVKLHCGSSSFQVDIPKQLIDGTHYPSDFYLSGDPYDQTCRGFDNGAMYISLNSSFAECGTHLNDTGTHILYENMVEINPSDGNSVVDFLGIEIPITCEYNSSEKLQTHFKTTNEVIRKKAKGSFEFDFAMYTDVTYTVRYYSYPVEMRLNEEMYFRAELLRSASNLEIHLRSCRATPSPDFNNAVVYEFIRAGCGINDSPVRVLTPNQPTQADFEITSFRFRADLSHPESQVWVHCEVVVCDNSDTNSECRQGCEQSRHRRSVEDPPLKVERIVQGPIVFKGEVKEETETFVKTGNEDGFRGFFTTTLSAVSLVMLIGLIVMGVTLRQVIRNSTMGGYQPIPNPSGTTTA</sequence>
<feature type="domain" description="Sushi" evidence="10">
    <location>
        <begin position="91"/>
        <end position="151"/>
    </location>
</feature>
<evidence type="ECO:0000256" key="6">
    <source>
        <dbReference type="PROSITE-ProRule" id="PRU00302"/>
    </source>
</evidence>
<dbReference type="InterPro" id="IPR000436">
    <property type="entry name" value="Sushi_SCR_CCP_dom"/>
</dbReference>
<feature type="disulfide bond" evidence="5">
    <location>
        <begin position="382"/>
        <end position="443"/>
    </location>
</feature>